<evidence type="ECO:0000256" key="4">
    <source>
        <dbReference type="PROSITE-ProRule" id="PRU00221"/>
    </source>
</evidence>
<dbReference type="PANTHER" id="PTHR44267">
    <property type="entry name" value="WD REPEAT-CONTAINING PROTEIN 43"/>
    <property type="match status" value="1"/>
</dbReference>
<dbReference type="InterPro" id="IPR007148">
    <property type="entry name" value="SSU_processome_Utp12"/>
</dbReference>
<dbReference type="GO" id="GO:0000462">
    <property type="term" value="P:maturation of SSU-rRNA from tricistronic rRNA transcript (SSU-rRNA, 5.8S rRNA, LSU-rRNA)"/>
    <property type="evidence" value="ECO:0007669"/>
    <property type="project" value="TreeGrafter"/>
</dbReference>
<dbReference type="EnsemblMetazoa" id="XM_038218271.1">
    <property type="protein sequence ID" value="XP_038074199.1"/>
    <property type="gene ID" value="LOC119742303"/>
</dbReference>
<dbReference type="RefSeq" id="XP_038074199.1">
    <property type="nucleotide sequence ID" value="XM_038218271.1"/>
</dbReference>
<evidence type="ECO:0000259" key="7">
    <source>
        <dbReference type="Pfam" id="PF12894"/>
    </source>
</evidence>
<dbReference type="InterPro" id="IPR001680">
    <property type="entry name" value="WD40_rpt"/>
</dbReference>
<feature type="compositionally biased region" description="Acidic residues" evidence="5">
    <location>
        <begin position="597"/>
        <end position="609"/>
    </location>
</feature>
<sequence length="679" mass="74613">MAAAGAISYSPNGSFLAVSSPDGRLSLWDTTSATITQQYTPSSHLSATCTCLSWCPTRTEPAKKKRRSHKVLKRENDVSAVSHSDLVALGTQAGTILLYSLAKADIHRHLDQGHTDKVNDICWHPDGETLFSCSNDQYIIEWDVKRSQVKCKWKADSHSVHSICLCPGARALLSAGRMIQLWDLDTKKVLKKFTGHASPVTRLKVVPSSAPESPDVTSSLESVDGLYFLSCAERDRVLNVWQVRSSSKSKASIASLVVPDEPLDFDILNSSEDPKTYLSVVTRGGEVHIFDPVLNGKAKNQLLARSHLLVTTEGGKDTPPRPIPILAALLCREPQVPVLIAHGTIFKLTFERVSFLSEDKSICLIREDPSTQAVPQVSGEKLKKPIVTGAEAVKTPSTLAHSGYRAAAAAGGEAAVEGRKSKRKSSQSTVSIEERLVALNVAGAQVDMSTQNQSAKTGSLVMLLTQGLQSGDKNMLNSVFQQQKESVIRRTVQRLPIPLVVSLVQELASRMNTTPQSGLVLAQWTKVVLRERASYLMTCPELVTKLGQVYEMINTRTHQASRMTRLHGKLDLMLAQIASQKQREEEQERPTKAMLVYEEDSSDEGDIMEEPYPMHSESEGEWEELSEMDAQESQAVQDEEPGGNESDMSDMEEDEVENDEEDEDDDDDVGEPSSSDDED</sequence>
<organism evidence="8 9">
    <name type="scientific">Patiria miniata</name>
    <name type="common">Bat star</name>
    <name type="synonym">Asterina miniata</name>
    <dbReference type="NCBI Taxonomy" id="46514"/>
    <lineage>
        <taxon>Eukaryota</taxon>
        <taxon>Metazoa</taxon>
        <taxon>Echinodermata</taxon>
        <taxon>Eleutherozoa</taxon>
        <taxon>Asterozoa</taxon>
        <taxon>Asteroidea</taxon>
        <taxon>Valvatacea</taxon>
        <taxon>Valvatida</taxon>
        <taxon>Asterinidae</taxon>
        <taxon>Patiria</taxon>
    </lineage>
</organism>
<dbReference type="PROSITE" id="PS50294">
    <property type="entry name" value="WD_REPEATS_REGION"/>
    <property type="match status" value="2"/>
</dbReference>
<dbReference type="InterPro" id="IPR024977">
    <property type="entry name" value="Apc4-like_WD40_dom"/>
</dbReference>
<evidence type="ECO:0000313" key="8">
    <source>
        <dbReference type="EnsemblMetazoa" id="XP_038074199.1"/>
    </source>
</evidence>
<keyword evidence="4" id="KW-0853">WD repeat</keyword>
<dbReference type="InterPro" id="IPR052414">
    <property type="entry name" value="U3_snoRNA-assoc_WDR"/>
</dbReference>
<proteinExistence type="inferred from homology"/>
<protein>
    <recommendedName>
        <fullName evidence="10">WD repeat-containing protein 43</fullName>
    </recommendedName>
</protein>
<dbReference type="Pfam" id="PF00400">
    <property type="entry name" value="WD40"/>
    <property type="match status" value="1"/>
</dbReference>
<dbReference type="OrthoDB" id="30195at2759"/>
<dbReference type="InterPro" id="IPR036322">
    <property type="entry name" value="WD40_repeat_dom_sf"/>
</dbReference>
<feature type="compositionally biased region" description="Acidic residues" evidence="5">
    <location>
        <begin position="637"/>
        <end position="679"/>
    </location>
</feature>
<dbReference type="Proteomes" id="UP000887568">
    <property type="component" value="Unplaced"/>
</dbReference>
<dbReference type="SMART" id="SM00320">
    <property type="entry name" value="WD40"/>
    <property type="match status" value="5"/>
</dbReference>
<dbReference type="Pfam" id="PF04003">
    <property type="entry name" value="Utp12"/>
    <property type="match status" value="1"/>
</dbReference>
<name>A0A914BDR0_PATMI</name>
<evidence type="ECO:0000256" key="3">
    <source>
        <dbReference type="ARBA" id="ARBA00038335"/>
    </source>
</evidence>
<evidence type="ECO:0000256" key="1">
    <source>
        <dbReference type="ARBA" id="ARBA00004123"/>
    </source>
</evidence>
<dbReference type="Gene3D" id="2.130.10.10">
    <property type="entry name" value="YVTN repeat-like/Quinoprotein amine dehydrogenase"/>
    <property type="match status" value="2"/>
</dbReference>
<evidence type="ECO:0000259" key="6">
    <source>
        <dbReference type="Pfam" id="PF04003"/>
    </source>
</evidence>
<feature type="compositionally biased region" description="Acidic residues" evidence="5">
    <location>
        <begin position="619"/>
        <end position="630"/>
    </location>
</feature>
<feature type="compositionally biased region" description="Basic and acidic residues" evidence="5">
    <location>
        <begin position="581"/>
        <end position="591"/>
    </location>
</feature>
<feature type="repeat" description="WD" evidence="4">
    <location>
        <begin position="1"/>
        <end position="38"/>
    </location>
</feature>
<dbReference type="InterPro" id="IPR015943">
    <property type="entry name" value="WD40/YVTN_repeat-like_dom_sf"/>
</dbReference>
<dbReference type="AlphaFoldDB" id="A0A914BDR0"/>
<dbReference type="GO" id="GO:0005730">
    <property type="term" value="C:nucleolus"/>
    <property type="evidence" value="ECO:0007669"/>
    <property type="project" value="TreeGrafter"/>
</dbReference>
<evidence type="ECO:0008006" key="10">
    <source>
        <dbReference type="Google" id="ProtNLM"/>
    </source>
</evidence>
<dbReference type="SUPFAM" id="SSF50978">
    <property type="entry name" value="WD40 repeat-like"/>
    <property type="match status" value="1"/>
</dbReference>
<dbReference type="PANTHER" id="PTHR44267:SF1">
    <property type="entry name" value="WD REPEAT-CONTAINING PROTEIN 43"/>
    <property type="match status" value="1"/>
</dbReference>
<feature type="domain" description="Anaphase-promoting complex subunit 4-like WD40" evidence="7">
    <location>
        <begin position="6"/>
        <end position="55"/>
    </location>
</feature>
<feature type="repeat" description="WD" evidence="4">
    <location>
        <begin position="111"/>
        <end position="152"/>
    </location>
</feature>
<dbReference type="PROSITE" id="PS50082">
    <property type="entry name" value="WD_REPEATS_2"/>
    <property type="match status" value="2"/>
</dbReference>
<feature type="region of interest" description="Disordered" evidence="5">
    <location>
        <begin position="579"/>
        <end position="679"/>
    </location>
</feature>
<dbReference type="CTD" id="23160"/>
<dbReference type="OMA" id="PCTALTW"/>
<keyword evidence="9" id="KW-1185">Reference proteome</keyword>
<keyword evidence="2" id="KW-0539">Nucleus</keyword>
<feature type="domain" description="Small-subunit processome Utp12" evidence="6">
    <location>
        <begin position="472"/>
        <end position="574"/>
    </location>
</feature>
<comment type="similarity">
    <text evidence="3">Belongs to the UTP5 family.</text>
</comment>
<evidence type="ECO:0000313" key="9">
    <source>
        <dbReference type="Proteomes" id="UP000887568"/>
    </source>
</evidence>
<evidence type="ECO:0000256" key="5">
    <source>
        <dbReference type="SAM" id="MobiDB-lite"/>
    </source>
</evidence>
<reference evidence="8" key="1">
    <citation type="submission" date="2022-11" db="UniProtKB">
        <authorList>
            <consortium name="EnsemblMetazoa"/>
        </authorList>
    </citation>
    <scope>IDENTIFICATION</scope>
</reference>
<evidence type="ECO:0000256" key="2">
    <source>
        <dbReference type="ARBA" id="ARBA00023242"/>
    </source>
</evidence>
<dbReference type="GeneID" id="119742303"/>
<dbReference type="Pfam" id="PF12894">
    <property type="entry name" value="ANAPC4_WD40"/>
    <property type="match status" value="1"/>
</dbReference>
<accession>A0A914BDR0</accession>
<comment type="subcellular location">
    <subcellularLocation>
        <location evidence="1">Nucleus</location>
    </subcellularLocation>
</comment>